<dbReference type="GO" id="GO:0007339">
    <property type="term" value="P:binding of sperm to zona pellucida"/>
    <property type="evidence" value="ECO:0007669"/>
    <property type="project" value="TreeGrafter"/>
</dbReference>
<dbReference type="InterPro" id="IPR035076">
    <property type="entry name" value="Toxin/TOLIP"/>
</dbReference>
<protein>
    <recommendedName>
        <fullName evidence="2">Snake toxin/toxin-like domain-containing protein</fullName>
    </recommendedName>
</protein>
<evidence type="ECO:0000256" key="1">
    <source>
        <dbReference type="SAM" id="SignalP"/>
    </source>
</evidence>
<dbReference type="Gene3D" id="2.10.60.10">
    <property type="entry name" value="CD59"/>
    <property type="match status" value="1"/>
</dbReference>
<evidence type="ECO:0000313" key="4">
    <source>
        <dbReference type="Proteomes" id="UP000472241"/>
    </source>
</evidence>
<keyword evidence="4" id="KW-1185">Reference proteome</keyword>
<dbReference type="InterPro" id="IPR045860">
    <property type="entry name" value="Snake_toxin-like_sf"/>
</dbReference>
<feature type="signal peptide" evidence="1">
    <location>
        <begin position="1"/>
        <end position="17"/>
    </location>
</feature>
<evidence type="ECO:0000313" key="3">
    <source>
        <dbReference type="Ensembl" id="ENSLCNP00005029914.1"/>
    </source>
</evidence>
<sequence length="101" mass="11218">MILFALLLVTDLPRVETNVTAWRAVVFHSGFLPLSAATLKCHVCEIENSFGCTNPSNCPRDFHFCTSVAVSEYLRASRVHRKVGQSFQQLGSVWVSSTESN</sequence>
<dbReference type="GO" id="GO:0001669">
    <property type="term" value="C:acrosomal vesicle"/>
    <property type="evidence" value="ECO:0007669"/>
    <property type="project" value="TreeGrafter"/>
</dbReference>
<organism evidence="3 4">
    <name type="scientific">Lynx canadensis</name>
    <name type="common">Canada lynx</name>
    <name type="synonym">Felis canadensis</name>
    <dbReference type="NCBI Taxonomy" id="61383"/>
    <lineage>
        <taxon>Eukaryota</taxon>
        <taxon>Metazoa</taxon>
        <taxon>Chordata</taxon>
        <taxon>Craniata</taxon>
        <taxon>Vertebrata</taxon>
        <taxon>Euteleostomi</taxon>
        <taxon>Mammalia</taxon>
        <taxon>Eutheria</taxon>
        <taxon>Laurasiatheria</taxon>
        <taxon>Carnivora</taxon>
        <taxon>Feliformia</taxon>
        <taxon>Felidae</taxon>
        <taxon>Felinae</taxon>
        <taxon>Lynx</taxon>
    </lineage>
</organism>
<dbReference type="Proteomes" id="UP000472241">
    <property type="component" value="Unplaced"/>
</dbReference>
<dbReference type="PANTHER" id="PTHR15049">
    <property type="entry name" value="GLYCOSYL-PHOSPHATIDYLINOSITOL-ANCHORED MOLECULE-LIKE PROTEIN-RELATED"/>
    <property type="match status" value="1"/>
</dbReference>
<dbReference type="InterPro" id="IPR052874">
    <property type="entry name" value="Sperm-ZP_regulatory"/>
</dbReference>
<name>A0A667HTG5_LYNCA</name>
<feature type="domain" description="Snake toxin/toxin-like" evidence="2">
    <location>
        <begin position="39"/>
        <end position="80"/>
    </location>
</feature>
<reference evidence="3" key="1">
    <citation type="submission" date="2025-08" db="UniProtKB">
        <authorList>
            <consortium name="Ensembl"/>
        </authorList>
    </citation>
    <scope>IDENTIFICATION</scope>
</reference>
<proteinExistence type="predicted"/>
<keyword evidence="1" id="KW-0732">Signal</keyword>
<feature type="chain" id="PRO_5025428554" description="Snake toxin/toxin-like domain-containing protein" evidence="1">
    <location>
        <begin position="18"/>
        <end position="101"/>
    </location>
</feature>
<accession>A0A667HTG5</accession>
<dbReference type="Ensembl" id="ENSLCNT00005033387.1">
    <property type="protein sequence ID" value="ENSLCNP00005029914.1"/>
    <property type="gene ID" value="ENSLCNG00005019475.1"/>
</dbReference>
<dbReference type="PANTHER" id="PTHR15049:SF1">
    <property type="entry name" value="LYMPHOCYTE ANTIGEN 6K"/>
    <property type="match status" value="1"/>
</dbReference>
<dbReference type="Pfam" id="PF00087">
    <property type="entry name" value="Toxin_TOLIP"/>
    <property type="match status" value="1"/>
</dbReference>
<dbReference type="AlphaFoldDB" id="A0A667HTG5"/>
<reference evidence="3" key="2">
    <citation type="submission" date="2025-09" db="UniProtKB">
        <authorList>
            <consortium name="Ensembl"/>
        </authorList>
    </citation>
    <scope>IDENTIFICATION</scope>
</reference>
<evidence type="ECO:0000259" key="2">
    <source>
        <dbReference type="Pfam" id="PF00087"/>
    </source>
</evidence>